<reference evidence="5 6" key="1">
    <citation type="submission" date="2016-10" db="EMBL/GenBank/DDBJ databases">
        <authorList>
            <person name="de Groot N.N."/>
        </authorList>
    </citation>
    <scope>NUCLEOTIDE SEQUENCE [LARGE SCALE GENOMIC DNA]</scope>
    <source>
        <strain evidence="5 6">DSM 18684</strain>
    </source>
</reference>
<evidence type="ECO:0000256" key="2">
    <source>
        <dbReference type="PROSITE-ProRule" id="PRU00504"/>
    </source>
</evidence>
<keyword evidence="6" id="KW-1185">Reference proteome</keyword>
<dbReference type="AlphaFoldDB" id="A0A1I2T581"/>
<feature type="domain" description="Phosphodiester glycosidase" evidence="4">
    <location>
        <begin position="496"/>
        <end position="643"/>
    </location>
</feature>
<dbReference type="OrthoDB" id="791543at2"/>
<gene>
    <name evidence="5" type="ORF">SAMN04489864_101144</name>
</gene>
<dbReference type="Pfam" id="PF01436">
    <property type="entry name" value="NHL"/>
    <property type="match status" value="4"/>
</dbReference>
<evidence type="ECO:0000256" key="3">
    <source>
        <dbReference type="SAM" id="SignalP"/>
    </source>
</evidence>
<dbReference type="CDD" id="cd14953">
    <property type="entry name" value="NHL_like_1"/>
    <property type="match status" value="1"/>
</dbReference>
<accession>A0A1I2T581</accession>
<evidence type="ECO:0000256" key="1">
    <source>
        <dbReference type="ARBA" id="ARBA00022737"/>
    </source>
</evidence>
<feature type="repeat" description="NHL" evidence="2">
    <location>
        <begin position="180"/>
        <end position="212"/>
    </location>
</feature>
<dbReference type="GO" id="GO:0003677">
    <property type="term" value="F:DNA binding"/>
    <property type="evidence" value="ECO:0007669"/>
    <property type="project" value="UniProtKB-KW"/>
</dbReference>
<organism evidence="5 6">
    <name type="scientific">Pedobacter insulae</name>
    <dbReference type="NCBI Taxonomy" id="414048"/>
    <lineage>
        <taxon>Bacteria</taxon>
        <taxon>Pseudomonadati</taxon>
        <taxon>Bacteroidota</taxon>
        <taxon>Sphingobacteriia</taxon>
        <taxon>Sphingobacteriales</taxon>
        <taxon>Sphingobacteriaceae</taxon>
        <taxon>Pedobacter</taxon>
    </lineage>
</organism>
<dbReference type="EMBL" id="FOPP01000001">
    <property type="protein sequence ID" value="SFG58347.1"/>
    <property type="molecule type" value="Genomic_DNA"/>
</dbReference>
<dbReference type="InterPro" id="IPR001258">
    <property type="entry name" value="NHL_repeat"/>
</dbReference>
<dbReference type="STRING" id="414048.SAMN04489864_101144"/>
<dbReference type="InterPro" id="IPR018711">
    <property type="entry name" value="NAGPA"/>
</dbReference>
<dbReference type="PROSITE" id="PS51125">
    <property type="entry name" value="NHL"/>
    <property type="match status" value="2"/>
</dbReference>
<dbReference type="PROSITE" id="PS51257">
    <property type="entry name" value="PROKAR_LIPOPROTEIN"/>
    <property type="match status" value="1"/>
</dbReference>
<dbReference type="Proteomes" id="UP000199666">
    <property type="component" value="Unassembled WGS sequence"/>
</dbReference>
<feature type="repeat" description="NHL" evidence="2">
    <location>
        <begin position="239"/>
        <end position="269"/>
    </location>
</feature>
<name>A0A1I2T581_9SPHI</name>
<protein>
    <submittedName>
        <fullName evidence="5">DNA-binding beta-propeller fold protein YncE</fullName>
    </submittedName>
</protein>
<keyword evidence="1" id="KW-0677">Repeat</keyword>
<evidence type="ECO:0000313" key="6">
    <source>
        <dbReference type="Proteomes" id="UP000199666"/>
    </source>
</evidence>
<proteinExistence type="predicted"/>
<keyword evidence="5" id="KW-0238">DNA-binding</keyword>
<dbReference type="SUPFAM" id="SSF101898">
    <property type="entry name" value="NHL repeat"/>
    <property type="match status" value="1"/>
</dbReference>
<feature type="signal peptide" evidence="3">
    <location>
        <begin position="1"/>
        <end position="19"/>
    </location>
</feature>
<evidence type="ECO:0000259" key="4">
    <source>
        <dbReference type="Pfam" id="PF09992"/>
    </source>
</evidence>
<dbReference type="PANTHER" id="PTHR13833">
    <property type="match status" value="1"/>
</dbReference>
<evidence type="ECO:0000313" key="5">
    <source>
        <dbReference type="EMBL" id="SFG58347.1"/>
    </source>
</evidence>
<dbReference type="Gene3D" id="2.120.10.30">
    <property type="entry name" value="TolB, C-terminal domain"/>
    <property type="match status" value="3"/>
</dbReference>
<feature type="chain" id="PRO_5011796073" evidence="3">
    <location>
        <begin position="20"/>
        <end position="687"/>
    </location>
</feature>
<dbReference type="Pfam" id="PF09992">
    <property type="entry name" value="NAGPA"/>
    <property type="match status" value="1"/>
</dbReference>
<dbReference type="InterPro" id="IPR011042">
    <property type="entry name" value="6-blade_b-propeller_TolB-like"/>
</dbReference>
<keyword evidence="3" id="KW-0732">Signal</keyword>
<dbReference type="PANTHER" id="PTHR13833:SF71">
    <property type="entry name" value="NHL DOMAIN-CONTAINING PROTEIN"/>
    <property type="match status" value="1"/>
</dbReference>
<sequence length="687" mass="72758">MMKKLVLIIACAALWSACKNEIALVQPDKFAEHSGSGVMTMSGIVLANDSAFNVVNYAGSGTAGQSNGTAGSPLTATFDAPEGLVFDSNGNMFVADRDNHVIRKITPSGTVSLFAGVMGLSGAQNGTLGTGRFYSPIRLAIDDADNLYVADRDNARIRKVTPAGVISTIAGTTAGTGSTQFDWPIDVAVTGDGTKVYVADSKNHRIQKITLSAGTWTTSLLAGTTTAEYQNGTGTAARFNFPSGVALDNSGNIIVADRMNNCVRKVTTAGVVTLLAGVPELPSGYSLDAPRLKAKMGQPFGVTVANDGCIYITDIEFHTIRRLNAEGFLSTVAGSGTAGSASGDFATFNIPTSIVIDNSGNFYVADINNNKIRKMVPTDRALQYTHGWNKSTPHPGVTWYYFSGNRFFLPSTQTNEIQYVNVLDIDLSLNNLDFKQVDSLQKSTLTNVIGTPTTAVAALSGTFATVMPSPSGPNKKYCAFLRNNGVTYWDSNIYTTSSYWVYHEGMFYVNADNTMGMEASNMAQNPFSPTLRKYMMSGAPLLIANSTIIEKPGSPAWASVNLQEHIRESTASRSVVAIPTINNHLLLIVAEGKVPGATYCTPIPRGYGMTTADLAQFVKRYFNAKGALNLDGGGSASLHLKNHGSGGGGTFGVISNPAWGGGSCPAGGSAFANQRNYMQDAIVIYPN</sequence>
<dbReference type="RefSeq" id="WP_090991637.1">
    <property type="nucleotide sequence ID" value="NZ_FOPP01000001.1"/>
</dbReference>